<keyword evidence="1" id="KW-0812">Transmembrane</keyword>
<feature type="transmembrane region" description="Helical" evidence="1">
    <location>
        <begin position="17"/>
        <end position="34"/>
    </location>
</feature>
<evidence type="ECO:0000256" key="1">
    <source>
        <dbReference type="SAM" id="Phobius"/>
    </source>
</evidence>
<reference evidence="2 3" key="1">
    <citation type="submission" date="2021-01" db="EMBL/GenBank/DDBJ databases">
        <title>Genome public.</title>
        <authorList>
            <person name="Liu C."/>
            <person name="Sun Q."/>
        </authorList>
    </citation>
    <scope>NUCLEOTIDE SEQUENCE [LARGE SCALE GENOMIC DNA]</scope>
    <source>
        <strain evidence="2 3">YIM B02515</strain>
    </source>
</reference>
<name>A0ABS1TAY3_9CLOT</name>
<organism evidence="2 3">
    <name type="scientific">Clostridium rhizosphaerae</name>
    <dbReference type="NCBI Taxonomy" id="2803861"/>
    <lineage>
        <taxon>Bacteria</taxon>
        <taxon>Bacillati</taxon>
        <taxon>Bacillota</taxon>
        <taxon>Clostridia</taxon>
        <taxon>Eubacteriales</taxon>
        <taxon>Clostridiaceae</taxon>
        <taxon>Clostridium</taxon>
    </lineage>
</organism>
<evidence type="ECO:0000313" key="3">
    <source>
        <dbReference type="Proteomes" id="UP000632377"/>
    </source>
</evidence>
<dbReference type="RefSeq" id="WP_202748385.1">
    <property type="nucleotide sequence ID" value="NZ_JAESWC010000002.1"/>
</dbReference>
<evidence type="ECO:0008006" key="4">
    <source>
        <dbReference type="Google" id="ProtNLM"/>
    </source>
</evidence>
<dbReference type="Proteomes" id="UP000632377">
    <property type="component" value="Unassembled WGS sequence"/>
</dbReference>
<dbReference type="EMBL" id="JAESWC010000002">
    <property type="protein sequence ID" value="MBL4935796.1"/>
    <property type="molecule type" value="Genomic_DNA"/>
</dbReference>
<keyword evidence="1" id="KW-0472">Membrane</keyword>
<evidence type="ECO:0000313" key="2">
    <source>
        <dbReference type="EMBL" id="MBL4935796.1"/>
    </source>
</evidence>
<feature type="transmembrane region" description="Helical" evidence="1">
    <location>
        <begin position="40"/>
        <end position="59"/>
    </location>
</feature>
<protein>
    <recommendedName>
        <fullName evidence="4">Transmembrane protein</fullName>
    </recommendedName>
</protein>
<proteinExistence type="predicted"/>
<accession>A0ABS1TAY3</accession>
<comment type="caution">
    <text evidence="2">The sequence shown here is derived from an EMBL/GenBank/DDBJ whole genome shotgun (WGS) entry which is preliminary data.</text>
</comment>
<keyword evidence="1" id="KW-1133">Transmembrane helix</keyword>
<gene>
    <name evidence="2" type="ORF">JK636_08495</name>
</gene>
<sequence length="192" mass="22808">MDINKAIRKQEKSNKRFLLFLGFIFLTLPVVLFISNKFSLFFLIYLAVIEVLILSAILISMESNYLKYSCDGYKLKIKVRRFREEFNIVCDKVVFVHAEGSGPQINITMLLCSRFRNKKINEVDESFLGKHAYISHYYYKLKKHQPEESYYYITINKGGYHKYKLLDIIYRNCVKAQYTSEAIENIKQYRNS</sequence>
<keyword evidence="3" id="KW-1185">Reference proteome</keyword>